<organism evidence="4 5">
    <name type="scientific">Lucilia cuprina</name>
    <name type="common">Green bottle fly</name>
    <name type="synonym">Australian sheep blowfly</name>
    <dbReference type="NCBI Taxonomy" id="7375"/>
    <lineage>
        <taxon>Eukaryota</taxon>
        <taxon>Metazoa</taxon>
        <taxon>Ecdysozoa</taxon>
        <taxon>Arthropoda</taxon>
        <taxon>Hexapoda</taxon>
        <taxon>Insecta</taxon>
        <taxon>Pterygota</taxon>
        <taxon>Neoptera</taxon>
        <taxon>Endopterygota</taxon>
        <taxon>Diptera</taxon>
        <taxon>Brachycera</taxon>
        <taxon>Muscomorpha</taxon>
        <taxon>Oestroidea</taxon>
        <taxon>Calliphoridae</taxon>
        <taxon>Luciliinae</taxon>
        <taxon>Lucilia</taxon>
    </lineage>
</organism>
<dbReference type="PROSITE" id="PS50005">
    <property type="entry name" value="TPR"/>
    <property type="match status" value="2"/>
</dbReference>
<dbReference type="GO" id="GO:0005737">
    <property type="term" value="C:cytoplasm"/>
    <property type="evidence" value="ECO:0007669"/>
    <property type="project" value="TreeGrafter"/>
</dbReference>
<keyword evidence="1" id="KW-0802">TPR repeat</keyword>
<evidence type="ECO:0000256" key="1">
    <source>
        <dbReference type="PROSITE-ProRule" id="PRU00339"/>
    </source>
</evidence>
<evidence type="ECO:0000313" key="4">
    <source>
        <dbReference type="EMBL" id="KNC20830.1"/>
    </source>
</evidence>
<dbReference type="Gene3D" id="1.25.40.10">
    <property type="entry name" value="Tetratricopeptide repeat domain"/>
    <property type="match status" value="1"/>
</dbReference>
<dbReference type="SMART" id="SM00028">
    <property type="entry name" value="TPR"/>
    <property type="match status" value="3"/>
</dbReference>
<sequence>MLPSNVLLGVYFAVTWLCTCFEMTNSRTSTMWKLNMQTGKIQTLDEEGEQIKNYASLDEDMLYNFNAMADVYSRDETFFTLVSSTRIDNQNGWLRQSAESTLASLLEARKLKTENILKATNKKSHTFAALPPLNMENNVALHNNTQNVVVDTLDCGQPINYTNYDYIINLGAQYKHKQTPAMPEPDVIYFFLPSHDQEDYKNFNIVALEKRLKRFKRQNPISAELYHHIGNYWRIIGDPVQAIKCFRRSLDISPAASEVMYDLAKVLYNLQYLDDAIHMARRSIEFQAPPYTAWRQYLLLGDIMKTYGDLRISIHYYRLALELNPTQELILRSLNEAEQRPTATLHVYTIVIIVILVIMVLIVILTSMITEVRADHHYTNGQCTSNSEAYDVKPQRHFNRAMAMRSLKGLSGARSMRQRKY</sequence>
<dbReference type="Proteomes" id="UP000037069">
    <property type="component" value="Unassembled WGS sequence"/>
</dbReference>
<comment type="caution">
    <text evidence="4">The sequence shown here is derived from an EMBL/GenBank/DDBJ whole genome shotgun (WGS) entry which is preliminary data.</text>
</comment>
<dbReference type="PANTHER" id="PTHR16091">
    <property type="entry name" value="TTC17 PROTEIN"/>
    <property type="match status" value="1"/>
</dbReference>
<feature type="repeat" description="TPR" evidence="1">
    <location>
        <begin position="223"/>
        <end position="256"/>
    </location>
</feature>
<dbReference type="AlphaFoldDB" id="A0A0L0BL46"/>
<dbReference type="EMBL" id="JRES01001701">
    <property type="protein sequence ID" value="KNC20830.1"/>
    <property type="molecule type" value="Genomic_DNA"/>
</dbReference>
<dbReference type="OMA" id="GNTWTKH"/>
<gene>
    <name evidence="4" type="ORF">FF38_11259</name>
</gene>
<reference evidence="4 5" key="1">
    <citation type="journal article" date="2015" name="Nat. Commun.">
        <title>Lucilia cuprina genome unlocks parasitic fly biology to underpin future interventions.</title>
        <authorList>
            <person name="Anstead C.A."/>
            <person name="Korhonen P.K."/>
            <person name="Young N.D."/>
            <person name="Hall R.S."/>
            <person name="Jex A.R."/>
            <person name="Murali S.C."/>
            <person name="Hughes D.S."/>
            <person name="Lee S.F."/>
            <person name="Perry T."/>
            <person name="Stroehlein A.J."/>
            <person name="Ansell B.R."/>
            <person name="Breugelmans B."/>
            <person name="Hofmann A."/>
            <person name="Qu J."/>
            <person name="Dugan S."/>
            <person name="Lee S.L."/>
            <person name="Chao H."/>
            <person name="Dinh H."/>
            <person name="Han Y."/>
            <person name="Doddapaneni H.V."/>
            <person name="Worley K.C."/>
            <person name="Muzny D.M."/>
            <person name="Ioannidis P."/>
            <person name="Waterhouse R.M."/>
            <person name="Zdobnov E.M."/>
            <person name="James P.J."/>
            <person name="Bagnall N.H."/>
            <person name="Kotze A.C."/>
            <person name="Gibbs R.A."/>
            <person name="Richards S."/>
            <person name="Batterham P."/>
            <person name="Gasser R.B."/>
        </authorList>
    </citation>
    <scope>NUCLEOTIDE SEQUENCE [LARGE SCALE GENOMIC DNA]</scope>
    <source>
        <strain evidence="4 5">LS</strain>
        <tissue evidence="4">Full body</tissue>
    </source>
</reference>
<dbReference type="SUPFAM" id="SSF48452">
    <property type="entry name" value="TPR-like"/>
    <property type="match status" value="1"/>
</dbReference>
<keyword evidence="3" id="KW-0732">Signal</keyword>
<dbReference type="GO" id="GO:0030041">
    <property type="term" value="P:actin filament polymerization"/>
    <property type="evidence" value="ECO:0007669"/>
    <property type="project" value="TreeGrafter"/>
</dbReference>
<protein>
    <submittedName>
        <fullName evidence="4">Uncharacterized protein</fullName>
    </submittedName>
</protein>
<keyword evidence="2" id="KW-0812">Transmembrane</keyword>
<keyword evidence="2" id="KW-1133">Transmembrane helix</keyword>
<dbReference type="STRING" id="7375.A0A0L0BL46"/>
<evidence type="ECO:0000256" key="2">
    <source>
        <dbReference type="SAM" id="Phobius"/>
    </source>
</evidence>
<dbReference type="InterPro" id="IPR011990">
    <property type="entry name" value="TPR-like_helical_dom_sf"/>
</dbReference>
<keyword evidence="2" id="KW-0472">Membrane</keyword>
<keyword evidence="5" id="KW-1185">Reference proteome</keyword>
<dbReference type="InterPro" id="IPR019734">
    <property type="entry name" value="TPR_rpt"/>
</dbReference>
<feature type="repeat" description="TPR" evidence="1">
    <location>
        <begin position="294"/>
        <end position="327"/>
    </location>
</feature>
<dbReference type="OrthoDB" id="79426at2759"/>
<evidence type="ECO:0000256" key="3">
    <source>
        <dbReference type="SAM" id="SignalP"/>
    </source>
</evidence>
<feature type="transmembrane region" description="Helical" evidence="2">
    <location>
        <begin position="345"/>
        <end position="365"/>
    </location>
</feature>
<name>A0A0L0BL46_LUCCU</name>
<feature type="chain" id="PRO_5005534867" evidence="3">
    <location>
        <begin position="27"/>
        <end position="421"/>
    </location>
</feature>
<feature type="signal peptide" evidence="3">
    <location>
        <begin position="1"/>
        <end position="26"/>
    </location>
</feature>
<dbReference type="PANTHER" id="PTHR16091:SF3">
    <property type="entry name" value="TETRATRICOPEPTIDE REPEAT PROTEIN 17"/>
    <property type="match status" value="1"/>
</dbReference>
<evidence type="ECO:0000313" key="5">
    <source>
        <dbReference type="Proteomes" id="UP000037069"/>
    </source>
</evidence>
<dbReference type="InterPro" id="IPR052630">
    <property type="entry name" value="TTC17"/>
</dbReference>
<accession>A0A0L0BL46</accession>
<dbReference type="GO" id="GO:0015629">
    <property type="term" value="C:actin cytoskeleton"/>
    <property type="evidence" value="ECO:0007669"/>
    <property type="project" value="TreeGrafter"/>
</dbReference>
<proteinExistence type="predicted"/>